<dbReference type="PANTHER" id="PTHR23250:SF1">
    <property type="entry name" value="TECTONIN BETA-PROPELLER REPEAT-CONTAINING PROTEIN 1"/>
    <property type="match status" value="1"/>
</dbReference>
<reference evidence="2" key="1">
    <citation type="submission" date="2021-12" db="EMBL/GenBank/DDBJ databases">
        <authorList>
            <person name="Zaccaron A."/>
            <person name="Stergiopoulos I."/>
        </authorList>
    </citation>
    <scope>NUCLEOTIDE SEQUENCE</scope>
    <source>
        <strain evidence="2">Race5_Kim</strain>
    </source>
</reference>
<dbReference type="PANTHER" id="PTHR23250">
    <property type="entry name" value="DYSFERLIN-RELATED"/>
    <property type="match status" value="1"/>
</dbReference>
<feature type="region of interest" description="Disordered" evidence="1">
    <location>
        <begin position="449"/>
        <end position="636"/>
    </location>
</feature>
<proteinExistence type="predicted"/>
<dbReference type="InterPro" id="IPR051513">
    <property type="entry name" value="Tectonin_beta-prop"/>
</dbReference>
<feature type="compositionally biased region" description="Polar residues" evidence="1">
    <location>
        <begin position="525"/>
        <end position="534"/>
    </location>
</feature>
<dbReference type="OrthoDB" id="72441at2759"/>
<organism evidence="2 3">
    <name type="scientific">Passalora fulva</name>
    <name type="common">Tomato leaf mold</name>
    <name type="synonym">Cladosporium fulvum</name>
    <dbReference type="NCBI Taxonomy" id="5499"/>
    <lineage>
        <taxon>Eukaryota</taxon>
        <taxon>Fungi</taxon>
        <taxon>Dikarya</taxon>
        <taxon>Ascomycota</taxon>
        <taxon>Pezizomycotina</taxon>
        <taxon>Dothideomycetes</taxon>
        <taxon>Dothideomycetidae</taxon>
        <taxon>Mycosphaerellales</taxon>
        <taxon>Mycosphaerellaceae</taxon>
        <taxon>Fulvia</taxon>
    </lineage>
</organism>
<feature type="compositionally biased region" description="Basic and acidic residues" evidence="1">
    <location>
        <begin position="615"/>
        <end position="629"/>
    </location>
</feature>
<feature type="compositionally biased region" description="Basic and acidic residues" evidence="1">
    <location>
        <begin position="449"/>
        <end position="461"/>
    </location>
</feature>
<dbReference type="Proteomes" id="UP000756132">
    <property type="component" value="Chromosome 4"/>
</dbReference>
<evidence type="ECO:0000256" key="1">
    <source>
        <dbReference type="SAM" id="MobiDB-lite"/>
    </source>
</evidence>
<protein>
    <recommendedName>
        <fullName evidence="4">Meiotically up-regulated gene 65 protein</fullName>
    </recommendedName>
</protein>
<dbReference type="AlphaFoldDB" id="A0A9Q8P783"/>
<feature type="compositionally biased region" description="Acidic residues" evidence="1">
    <location>
        <begin position="552"/>
        <end position="563"/>
    </location>
</feature>
<feature type="compositionally biased region" description="Basic and acidic residues" evidence="1">
    <location>
        <begin position="479"/>
        <end position="490"/>
    </location>
</feature>
<dbReference type="RefSeq" id="XP_047760251.1">
    <property type="nucleotide sequence ID" value="XM_047903690.1"/>
</dbReference>
<gene>
    <name evidence="2" type="ORF">CLAFUR5_04542</name>
</gene>
<reference evidence="2" key="2">
    <citation type="journal article" date="2022" name="Microb. Genom.">
        <title>A chromosome-scale genome assembly of the tomato pathogen Cladosporium fulvum reveals a compartmentalized genome architecture and the presence of a dispensable chromosome.</title>
        <authorList>
            <person name="Zaccaron A.Z."/>
            <person name="Chen L.H."/>
            <person name="Samaras A."/>
            <person name="Stergiopoulos I."/>
        </authorList>
    </citation>
    <scope>NUCLEOTIDE SEQUENCE</scope>
    <source>
        <strain evidence="2">Race5_Kim</strain>
    </source>
</reference>
<feature type="region of interest" description="Disordered" evidence="1">
    <location>
        <begin position="395"/>
        <end position="426"/>
    </location>
</feature>
<feature type="compositionally biased region" description="Low complexity" evidence="1">
    <location>
        <begin position="40"/>
        <end position="54"/>
    </location>
</feature>
<feature type="compositionally biased region" description="Basic residues" evidence="1">
    <location>
        <begin position="536"/>
        <end position="546"/>
    </location>
</feature>
<dbReference type="GeneID" id="71984420"/>
<dbReference type="KEGG" id="ffu:CLAFUR5_04542"/>
<dbReference type="EMBL" id="CP090166">
    <property type="protein sequence ID" value="UJO15885.1"/>
    <property type="molecule type" value="Genomic_DNA"/>
</dbReference>
<evidence type="ECO:0000313" key="3">
    <source>
        <dbReference type="Proteomes" id="UP000756132"/>
    </source>
</evidence>
<sequence>MSGSEASASLTRLPSPTKVKAEHHIVLVDHTISRTPSYINTDAENSDAEAASATPPNGNRLSKRLTNNSLRQTVRQGYNKQKYSKYGQDRYNVKSSAETLPENDTINAPKAGQEATAAEKSYLERAQNKAKAYLKRKRTLGAGDEDDTIIDVLYENQRGMFLFGIPKYSSNSLLPSDPRPWQNGQFRTSAVDIRNAQVPDPSWEWAWKSWYVDMSRDVDEEGWEYSFAFVGRAGATFAWHGNHPWFHSFVRRRRWLRMRKRKDLKQHTKEKGHQMTADYFTIHPKTVRPASLSDSLAGDSTMMQVISKLRDPVLDIKNMEVSSIGDLFLALRKSGVDREKLRAIQKFIDEGGEELYYLSDRMEDIMRTLVFQSSRKQLLSDLIDRHGELHKEQERLASHEHDEDNNKQKEHDRSKRRAENLHKAVEAADEQVRKLEYWSDIKGISDAESTITKDNHNEPSFKNKQRASAGFIPSTDLPEGSKQDGSERSKKSSVWFDAHSTRTGSKENGNADSDGDDEDELERYTTASEATDTTNRTKKSKGKGKARALDGVTEEQEDGDDALEMLVSPATGARGKRRSVQIVDPVAESHNGYDDHERDVLSSGVDTDLSDEDEGTKSPVDRGEAKTRDSIGGFLKTMRTKPKNWIDQAFG</sequence>
<feature type="compositionally biased region" description="Basic and acidic residues" evidence="1">
    <location>
        <begin position="591"/>
        <end position="600"/>
    </location>
</feature>
<evidence type="ECO:0008006" key="4">
    <source>
        <dbReference type="Google" id="ProtNLM"/>
    </source>
</evidence>
<name>A0A9Q8P783_PASFU</name>
<feature type="compositionally biased region" description="Polar residues" evidence="1">
    <location>
        <begin position="501"/>
        <end position="511"/>
    </location>
</feature>
<feature type="region of interest" description="Disordered" evidence="1">
    <location>
        <begin position="37"/>
        <end position="113"/>
    </location>
</feature>
<keyword evidence="3" id="KW-1185">Reference proteome</keyword>
<feature type="compositionally biased region" description="Polar residues" evidence="1">
    <location>
        <begin position="93"/>
        <end position="106"/>
    </location>
</feature>
<evidence type="ECO:0000313" key="2">
    <source>
        <dbReference type="EMBL" id="UJO15885.1"/>
    </source>
</evidence>
<feature type="compositionally biased region" description="Polar residues" evidence="1">
    <location>
        <begin position="55"/>
        <end position="81"/>
    </location>
</feature>
<dbReference type="OMA" id="KAEHHIV"/>
<accession>A0A9Q8P783</accession>